<evidence type="ECO:0000256" key="5">
    <source>
        <dbReference type="ARBA" id="ARBA00023054"/>
    </source>
</evidence>
<dbReference type="EMBL" id="LGTL01000001">
    <property type="protein sequence ID" value="KPA85727.1"/>
    <property type="molecule type" value="Genomic_DNA"/>
</dbReference>
<dbReference type="VEuPathDB" id="TriTrypDB:LpyrH10_01_0950"/>
<keyword evidence="2" id="KW-0963">Cytoplasm</keyword>
<dbReference type="SMART" id="SM00129">
    <property type="entry name" value="KISc"/>
    <property type="match status" value="1"/>
</dbReference>
<keyword evidence="3 6" id="KW-0547">Nucleotide-binding</keyword>
<dbReference type="GO" id="GO:0007018">
    <property type="term" value="P:microtubule-based movement"/>
    <property type="evidence" value="ECO:0007669"/>
    <property type="project" value="InterPro"/>
</dbReference>
<feature type="coiled-coil region" evidence="7">
    <location>
        <begin position="1216"/>
        <end position="1271"/>
    </location>
</feature>
<comment type="similarity">
    <text evidence="6">Belongs to the TRAFAC class myosin-kinesin ATPase superfamily. Kinesin family.</text>
</comment>
<dbReference type="GO" id="GO:0051231">
    <property type="term" value="P:spindle elongation"/>
    <property type="evidence" value="ECO:0007669"/>
    <property type="project" value="TreeGrafter"/>
</dbReference>
<gene>
    <name evidence="10" type="ORF">ABB37_00095</name>
</gene>
<dbReference type="PROSITE" id="PS50067">
    <property type="entry name" value="KINESIN_MOTOR_2"/>
    <property type="match status" value="1"/>
</dbReference>
<feature type="domain" description="Kinesin motor" evidence="9">
    <location>
        <begin position="142"/>
        <end position="512"/>
    </location>
</feature>
<keyword evidence="6" id="KW-0505">Motor protein</keyword>
<organism evidence="10 11">
    <name type="scientific">Leptomonas pyrrhocoris</name>
    <name type="common">Firebug parasite</name>
    <dbReference type="NCBI Taxonomy" id="157538"/>
    <lineage>
        <taxon>Eukaryota</taxon>
        <taxon>Discoba</taxon>
        <taxon>Euglenozoa</taxon>
        <taxon>Kinetoplastea</taxon>
        <taxon>Metakinetoplastina</taxon>
        <taxon>Trypanosomatida</taxon>
        <taxon>Trypanosomatidae</taxon>
        <taxon>Leishmaniinae</taxon>
        <taxon>Leptomonas</taxon>
    </lineage>
</organism>
<accession>A0A0M9G9T3</accession>
<evidence type="ECO:0000313" key="10">
    <source>
        <dbReference type="EMBL" id="KPA85727.1"/>
    </source>
</evidence>
<feature type="coiled-coil region" evidence="7">
    <location>
        <begin position="1050"/>
        <end position="1095"/>
    </location>
</feature>
<sequence length="1493" mass="163774">MTTESSSVFVTVRVRPFLAWEDTACCTATVQDSATISVLDVPALIPGSAAAGPAGGGGHTNSVVGGDANSGGPSSSSCFSGGGGGNTGRSVAFSTPSALDTLRHSFSFDKIFWSVAPTVLPFPPLSVLEALHGSDADGATHRISVPGLVRPTSAQIALLTQHSTITKYLPCFAAPPVYDDQQRVYDFIGPRMHDAVMSGFNACLFAYGQTGSGKSYSMIGPTEALSAAVANAKGAALSTRGGSTPSTSATTSTTIASAERGIMPRLFTDLFQRMREEREKDASVTFTVEASFLEIYCEKVRDLLAIAALSASSSASSFKASASAGGSLRIRQHPSQGPYVEGLTHVKVRDEESVLRHLLNGLRDRATAGTNMNEHSSRSHAILQLQVTKVLADTDENTGTVVTRTRISKATMVDLAGSERVSQSGVSGDRFEEAKNINLSLSTLGRVIQQLSEKQSGKHVIPAYRDSVLTWLLSDSLGGNSKTIMLATVAPSAYCYQQTLNTLRFAGVAKKVINVASVNEDRHFQQLIAELRQQIVRLTLQLESGKAAEVHLEKIEALKHEKEELLRVNDALSAKVVAAADTTVLQALRKRVKELESENAQLREEGQSLQERLLSSTSTLRDELAQQRTELIRVRETLSKKEAELTEWRNRYRALVLSTTSPMMITTTTPTPGGYAVKRAAPTAVGAHAGGGSGVSASEAAAAAASATTAPTESTEEMVSAKEAQRAQQKLQEEVRQLKAKLLKGTQASAAAQRAQQEIADTHKETSTALDEYKVRYEESTRQLDLLHERMQSTMSLLETTQCELAAIKMGSAKESAQSRAVEDALEATNAANTTATAQLHQARTDYLGEKQRNVELLLRVAQVEQERSALKRTVAERAADTCELEQLLLEETENAERYYVRMRYHRYRNELMQRFIAQLQHLQRFTGQRAQRAPAAGTESSAVLSGQLSSDAARLPHADGGDGLEGGVSSQDAGRVPSQHGATTARARATVSEKHAAEAEAETARVLSVQLLYACQSEEAQDRAAVELECMHGVLRFFSQRGRLRQLAASALAEKLGEAEESQRTLREELVFYKQKVEAAETEYEEEVSRHQTDTAALQVAVMDRLRLDRKVAALEEVNSELEGVRDSLISKVASLQEQLRSWQGRCAEAERVAAEVQDLFLPGSSSTVLSSPLDGGAAGAKEGDDAQQQQLPLQSASAAVQLDKAALTNKARAAQTALEAKAALEQQCEDYRVELGALRAQLEQIKSERQDAAAQLARYEQTLQQSESRHSESSVQLLHEISTITRDYESRIKQQQTMMHTLRHALEEETAMADLCRQSAQRAEAARHTQEEELITARESCEELRRQEELVSHRYLTLQSELDQLRLRYNALERRLMEWQEKEPELYLLLEKGLEDDSTTWLGKVRSEKLRLQKQRSEARRLNSELLEHVRDGNTRLRDVRRQLTDVSLGEESHQDPTVVVKTPLSEDDEDEEELDRRERKRSDRRFSQLR</sequence>
<dbReference type="Proteomes" id="UP000037923">
    <property type="component" value="Unassembled WGS sequence"/>
</dbReference>
<keyword evidence="4 6" id="KW-0067">ATP-binding</keyword>
<feature type="compositionally biased region" description="Basic and acidic residues" evidence="8">
    <location>
        <begin position="1477"/>
        <end position="1493"/>
    </location>
</feature>
<evidence type="ECO:0000256" key="2">
    <source>
        <dbReference type="ARBA" id="ARBA00022490"/>
    </source>
</evidence>
<dbReference type="GO" id="GO:0005524">
    <property type="term" value="F:ATP binding"/>
    <property type="evidence" value="ECO:0007669"/>
    <property type="project" value="UniProtKB-UniRule"/>
</dbReference>
<keyword evidence="5 7" id="KW-0175">Coiled coil</keyword>
<dbReference type="OMA" id="YCYQQTL"/>
<dbReference type="GO" id="GO:0007052">
    <property type="term" value="P:mitotic spindle organization"/>
    <property type="evidence" value="ECO:0007669"/>
    <property type="project" value="TreeGrafter"/>
</dbReference>
<feature type="region of interest" description="Disordered" evidence="8">
    <location>
        <begin position="1173"/>
        <end position="1196"/>
    </location>
</feature>
<dbReference type="SUPFAM" id="SSF52540">
    <property type="entry name" value="P-loop containing nucleoside triphosphate hydrolases"/>
    <property type="match status" value="1"/>
</dbReference>
<dbReference type="Gene3D" id="3.40.850.10">
    <property type="entry name" value="Kinesin motor domain"/>
    <property type="match status" value="1"/>
</dbReference>
<dbReference type="PANTHER" id="PTHR47969">
    <property type="entry name" value="CHROMOSOME-ASSOCIATED KINESIN KIF4A-RELATED"/>
    <property type="match status" value="1"/>
</dbReference>
<protein>
    <submittedName>
        <fullName evidence="10">Putative Kinesin</fullName>
    </submittedName>
</protein>
<dbReference type="GO" id="GO:0005737">
    <property type="term" value="C:cytoplasm"/>
    <property type="evidence" value="ECO:0007669"/>
    <property type="project" value="UniProtKB-SubCell"/>
</dbReference>
<dbReference type="Pfam" id="PF00225">
    <property type="entry name" value="Kinesin"/>
    <property type="match status" value="1"/>
</dbReference>
<feature type="region of interest" description="Disordered" evidence="8">
    <location>
        <begin position="1448"/>
        <end position="1493"/>
    </location>
</feature>
<dbReference type="InterPro" id="IPR027417">
    <property type="entry name" value="P-loop_NTPase"/>
</dbReference>
<dbReference type="PRINTS" id="PR00380">
    <property type="entry name" value="KINESINHEAVY"/>
</dbReference>
<evidence type="ECO:0000256" key="3">
    <source>
        <dbReference type="ARBA" id="ARBA00022741"/>
    </source>
</evidence>
<dbReference type="InterPro" id="IPR027640">
    <property type="entry name" value="Kinesin-like_fam"/>
</dbReference>
<name>A0A0M9G9T3_LEPPY</name>
<reference evidence="10 11" key="1">
    <citation type="submission" date="2015-07" db="EMBL/GenBank/DDBJ databases">
        <title>High-quality genome of monoxenous trypanosomatid Leptomonas pyrrhocoris.</title>
        <authorList>
            <person name="Flegontov P."/>
            <person name="Butenko A."/>
            <person name="Firsov S."/>
            <person name="Vlcek C."/>
            <person name="Logacheva M.D."/>
            <person name="Field M."/>
            <person name="Filatov D."/>
            <person name="Flegontova O."/>
            <person name="Gerasimov E."/>
            <person name="Jackson A.P."/>
            <person name="Kelly S."/>
            <person name="Opperdoes F."/>
            <person name="O'Reilly A."/>
            <person name="Votypka J."/>
            <person name="Yurchenko V."/>
            <person name="Lukes J."/>
        </authorList>
    </citation>
    <scope>NUCLEOTIDE SEQUENCE [LARGE SCALE GENOMIC DNA]</scope>
    <source>
        <strain evidence="10">H10</strain>
    </source>
</reference>
<keyword evidence="11" id="KW-1185">Reference proteome</keyword>
<dbReference type="PANTHER" id="PTHR47969:SF15">
    <property type="entry name" value="CHROMOSOME-ASSOCIATED KINESIN KIF4A-RELATED"/>
    <property type="match status" value="1"/>
</dbReference>
<dbReference type="GO" id="GO:0003777">
    <property type="term" value="F:microtubule motor activity"/>
    <property type="evidence" value="ECO:0007669"/>
    <property type="project" value="InterPro"/>
</dbReference>
<proteinExistence type="inferred from homology"/>
<feature type="coiled-coil region" evidence="7">
    <location>
        <begin position="1120"/>
        <end position="1154"/>
    </location>
</feature>
<feature type="coiled-coil region" evidence="7">
    <location>
        <begin position="1322"/>
        <end position="1434"/>
    </location>
</feature>
<evidence type="ECO:0000256" key="6">
    <source>
        <dbReference type="PROSITE-ProRule" id="PRU00283"/>
    </source>
</evidence>
<feature type="coiled-coil region" evidence="7">
    <location>
        <begin position="721"/>
        <end position="790"/>
    </location>
</feature>
<feature type="region of interest" description="Disordered" evidence="8">
    <location>
        <begin position="953"/>
        <end position="997"/>
    </location>
</feature>
<dbReference type="GO" id="GO:0005875">
    <property type="term" value="C:microtubule associated complex"/>
    <property type="evidence" value="ECO:0007669"/>
    <property type="project" value="TreeGrafter"/>
</dbReference>
<feature type="binding site" evidence="6">
    <location>
        <begin position="208"/>
        <end position="215"/>
    </location>
    <ligand>
        <name>ATP</name>
        <dbReference type="ChEBI" id="CHEBI:30616"/>
    </ligand>
</feature>
<feature type="coiled-coil region" evidence="7">
    <location>
        <begin position="528"/>
        <end position="651"/>
    </location>
</feature>
<dbReference type="OrthoDB" id="272935at2759"/>
<evidence type="ECO:0000256" key="7">
    <source>
        <dbReference type="SAM" id="Coils"/>
    </source>
</evidence>
<dbReference type="GO" id="GO:0008017">
    <property type="term" value="F:microtubule binding"/>
    <property type="evidence" value="ECO:0007669"/>
    <property type="project" value="InterPro"/>
</dbReference>
<dbReference type="InterPro" id="IPR036961">
    <property type="entry name" value="Kinesin_motor_dom_sf"/>
</dbReference>
<dbReference type="InterPro" id="IPR001752">
    <property type="entry name" value="Kinesin_motor_dom"/>
</dbReference>
<comment type="caution">
    <text evidence="10">The sequence shown here is derived from an EMBL/GenBank/DDBJ whole genome shotgun (WGS) entry which is preliminary data.</text>
</comment>
<dbReference type="RefSeq" id="XP_015664166.1">
    <property type="nucleotide sequence ID" value="XM_015796158.1"/>
</dbReference>
<evidence type="ECO:0000256" key="8">
    <source>
        <dbReference type="SAM" id="MobiDB-lite"/>
    </source>
</evidence>
<evidence type="ECO:0000259" key="9">
    <source>
        <dbReference type="PROSITE" id="PS50067"/>
    </source>
</evidence>
<dbReference type="GeneID" id="26900393"/>
<evidence type="ECO:0000313" key="11">
    <source>
        <dbReference type="Proteomes" id="UP000037923"/>
    </source>
</evidence>
<comment type="subcellular location">
    <subcellularLocation>
        <location evidence="1">Cytoplasm</location>
    </subcellularLocation>
</comment>
<evidence type="ECO:0000256" key="1">
    <source>
        <dbReference type="ARBA" id="ARBA00004496"/>
    </source>
</evidence>
<evidence type="ECO:0000256" key="4">
    <source>
        <dbReference type="ARBA" id="ARBA00022840"/>
    </source>
</evidence>